<evidence type="ECO:0000313" key="2">
    <source>
        <dbReference type="Proteomes" id="UP000290536"/>
    </source>
</evidence>
<evidence type="ECO:0000313" key="1">
    <source>
        <dbReference type="EMBL" id="QAU06289.1"/>
    </source>
</evidence>
<reference evidence="1 2" key="1">
    <citation type="submission" date="2019-01" db="EMBL/GenBank/DDBJ databases">
        <authorList>
            <person name="Mendiola A."/>
            <person name="Dhungana S."/>
            <person name="Koga A.P."/>
            <person name="Garlena R.A."/>
            <person name="Russell D.A."/>
            <person name="Pope W.H."/>
            <person name="Jacobs-Sera D."/>
            <person name="Hatfull G.F."/>
        </authorList>
    </citation>
    <scope>NUCLEOTIDE SEQUENCE [LARGE SCALE GENOMIC DNA]</scope>
</reference>
<dbReference type="RefSeq" id="YP_009843552.1">
    <property type="nucleotide sequence ID" value="NC_048749.1"/>
</dbReference>
<dbReference type="InterPro" id="IPR045933">
    <property type="entry name" value="DUF6353"/>
</dbReference>
<sequence>MLNNIITSARNSKQLGSILVQAQKSSPNLLFGAGIAGVVGTVVLSSRATLKAVEVNKHTKELLEQINSLEHDDYSEKDRVRDKTIAYSQGAVSLMKLYAPSIATGAIAIACLTQSHRVLTQRNMALGAAYAGVEKALESYRERVIAEVGPEREAKIWQPVEKVDMLDGEGKKVKVDFATEDGGSPYKVLFDESNPNWNKASEYNQIFIQAQQNYANDLLRAKGHVFLNDVHDMLGLPRTKAGQIVGWVSDGEGDNYIDFGVFNNIHEGMRFVAGDERSLWLDFNVDGAVLDLL</sequence>
<accession>A0A410TB42</accession>
<dbReference type="Proteomes" id="UP000290536">
    <property type="component" value="Segment"/>
</dbReference>
<dbReference type="KEGG" id="vg:55613843"/>
<dbReference type="GeneID" id="55613843"/>
<name>A0A410TB42_9CAUD</name>
<dbReference type="Pfam" id="PF19880">
    <property type="entry name" value="DUF6353"/>
    <property type="match status" value="1"/>
</dbReference>
<proteinExistence type="predicted"/>
<gene>
    <name evidence="1" type="primary">55</name>
    <name evidence="1" type="ORF">SEA_RICKMORE_55</name>
</gene>
<protein>
    <submittedName>
        <fullName evidence="1">Uncharacterized protein</fullName>
    </submittedName>
</protein>
<keyword evidence="2" id="KW-1185">Reference proteome</keyword>
<dbReference type="EMBL" id="MK376953">
    <property type="protein sequence ID" value="QAU06289.1"/>
    <property type="molecule type" value="Genomic_DNA"/>
</dbReference>
<organism evidence="1 2">
    <name type="scientific">Gordonia phage Rickmore</name>
    <dbReference type="NCBI Taxonomy" id="2507854"/>
    <lineage>
        <taxon>Viruses</taxon>
        <taxon>Duplodnaviria</taxon>
        <taxon>Heunggongvirae</taxon>
        <taxon>Uroviricota</taxon>
        <taxon>Caudoviricetes</taxon>
        <taxon>Deejayvirinae</taxon>
        <taxon>Kenoshavirus</taxon>
        <taxon>Kenoshavirus rickmore</taxon>
    </lineage>
</organism>